<evidence type="ECO:0000313" key="3">
    <source>
        <dbReference type="Proteomes" id="UP000192652"/>
    </source>
</evidence>
<protein>
    <recommendedName>
        <fullName evidence="1">DUF5680 domain-containing protein</fullName>
    </recommendedName>
</protein>
<dbReference type="InterPro" id="IPR043735">
    <property type="entry name" value="DUF5680"/>
</dbReference>
<dbReference type="Proteomes" id="UP000192652">
    <property type="component" value="Unassembled WGS sequence"/>
</dbReference>
<organism evidence="2 3">
    <name type="scientific">Xaviernesmea rhizosphaerae</name>
    <dbReference type="NCBI Taxonomy" id="1672749"/>
    <lineage>
        <taxon>Bacteria</taxon>
        <taxon>Pseudomonadati</taxon>
        <taxon>Pseudomonadota</taxon>
        <taxon>Alphaproteobacteria</taxon>
        <taxon>Hyphomicrobiales</taxon>
        <taxon>Rhizobiaceae</taxon>
        <taxon>Rhizobium/Agrobacterium group</taxon>
        <taxon>Xaviernesmea</taxon>
    </lineage>
</organism>
<comment type="caution">
    <text evidence="2">The sequence shown here is derived from an EMBL/GenBank/DDBJ whole genome shotgun (WGS) entry which is preliminary data.</text>
</comment>
<sequence length="150" mass="16712">MELADFIVEAKAATYVGGGAKRGSSRPGSHDLAYEAGPWRYLDSYFGGTDFLGQECVWQENRPVWAMNYYGRILEPALIDAALAGGIIQKALSALYREGRFLCGFRFALAPYDYIDESTGDYLSFTGIERIERAGRTVYRLDYHGGLIVD</sequence>
<feature type="domain" description="DUF5680" evidence="1">
    <location>
        <begin position="43"/>
        <end position="148"/>
    </location>
</feature>
<evidence type="ECO:0000313" key="2">
    <source>
        <dbReference type="EMBL" id="OQP88100.1"/>
    </source>
</evidence>
<dbReference type="Pfam" id="PF18931">
    <property type="entry name" value="DUF5680"/>
    <property type="match status" value="1"/>
</dbReference>
<dbReference type="EMBL" id="MSPX01000001">
    <property type="protein sequence ID" value="OQP88100.1"/>
    <property type="molecule type" value="Genomic_DNA"/>
</dbReference>
<gene>
    <name evidence="2" type="ORF">BTR14_01100</name>
</gene>
<evidence type="ECO:0000259" key="1">
    <source>
        <dbReference type="Pfam" id="PF18931"/>
    </source>
</evidence>
<dbReference type="RefSeq" id="WP_081173042.1">
    <property type="nucleotide sequence ID" value="NZ_MSPX01000001.1"/>
</dbReference>
<accession>A0ABX3PHX0</accession>
<reference evidence="2 3" key="1">
    <citation type="journal article" date="2017" name="Antonie Van Leeuwenhoek">
        <title>Rhizobium rhizosphaerae sp. nov., a novel species isolated from rice rhizosphere.</title>
        <authorList>
            <person name="Zhao J.J."/>
            <person name="Zhang J."/>
            <person name="Zhang R.J."/>
            <person name="Zhang C.W."/>
            <person name="Yin H.Q."/>
            <person name="Zhang X.X."/>
        </authorList>
    </citation>
    <scope>NUCLEOTIDE SEQUENCE [LARGE SCALE GENOMIC DNA]</scope>
    <source>
        <strain evidence="2 3">RD15</strain>
    </source>
</reference>
<proteinExistence type="predicted"/>
<name>A0ABX3PHX0_9HYPH</name>
<keyword evidence="3" id="KW-1185">Reference proteome</keyword>